<name>A0A7U1E0G6_ECOLX</name>
<accession>A0A7U1E0G6</accession>
<dbReference type="EMBL" id="MW390515">
    <property type="protein sequence ID" value="QQZ46588.1"/>
    <property type="molecule type" value="Genomic_DNA"/>
</dbReference>
<geneLocation type="plasmid" evidence="2">
    <name>pESBL2082-IncI</name>
</geneLocation>
<organism evidence="2">
    <name type="scientific">Escherichia coli</name>
    <dbReference type="NCBI Taxonomy" id="562"/>
    <lineage>
        <taxon>Bacteria</taxon>
        <taxon>Pseudomonadati</taxon>
        <taxon>Pseudomonadota</taxon>
        <taxon>Gammaproteobacteria</taxon>
        <taxon>Enterobacterales</taxon>
        <taxon>Enterobacteriaceae</taxon>
        <taxon>Escherichia</taxon>
    </lineage>
</organism>
<evidence type="ECO:0000313" key="2">
    <source>
        <dbReference type="EMBL" id="QQZ46588.1"/>
    </source>
</evidence>
<evidence type="ECO:0000313" key="3">
    <source>
        <dbReference type="EMBL" id="QQZ46759.1"/>
    </source>
</evidence>
<sequence length="48" mass="5402">MKTPVTTLSCWSTQPAALDATKKQKEKPQNEGEKRKNSRTAGTKKPDW</sequence>
<evidence type="ECO:0000256" key="1">
    <source>
        <dbReference type="SAM" id="MobiDB-lite"/>
    </source>
</evidence>
<proteinExistence type="predicted"/>
<feature type="region of interest" description="Disordered" evidence="1">
    <location>
        <begin position="1"/>
        <end position="48"/>
    </location>
</feature>
<protein>
    <submittedName>
        <fullName evidence="2">Uncharacterized protein</fullName>
    </submittedName>
</protein>
<keyword evidence="2" id="KW-0614">Plasmid</keyword>
<dbReference type="EMBL" id="MW390516">
    <property type="protein sequence ID" value="QQZ46759.1"/>
    <property type="molecule type" value="Genomic_DNA"/>
</dbReference>
<feature type="compositionally biased region" description="Basic and acidic residues" evidence="1">
    <location>
        <begin position="20"/>
        <end position="35"/>
    </location>
</feature>
<dbReference type="AlphaFoldDB" id="A0A7U1E0G6"/>
<reference evidence="2" key="1">
    <citation type="journal article" date="2021" name="Sci. Rep.">
        <title>Antibiotic resistance plasmid composition and architecture in Escherichia coli isolates from meat.</title>
        <authorList>
            <person name="Darphorn T.S."/>
            <person name="Bel K."/>
            <person name="Koenders-van Sint Anneland B.B."/>
            <person name="Brul S."/>
            <person name="Ter Kuile B.H."/>
        </authorList>
    </citation>
    <scope>NUCLEOTIDE SEQUENCE</scope>
    <source>
        <strain evidence="2">ESBL2082</strain>
        <plasmid evidence="2">pESBL2082-IncI</plasmid>
        <plasmid evidence="3">pESBL2082-IncX1</plasmid>
    </source>
</reference>
<geneLocation type="plasmid" evidence="3">
    <name>pESBL2082-IncX1</name>
</geneLocation>
<feature type="compositionally biased region" description="Polar residues" evidence="1">
    <location>
        <begin position="1"/>
        <end position="15"/>
    </location>
</feature>